<evidence type="ECO:0000259" key="4">
    <source>
        <dbReference type="PROSITE" id="PS50052"/>
    </source>
</evidence>
<dbReference type="PANTHER" id="PTHR23117:SF13">
    <property type="entry name" value="GUANYLATE KINASE"/>
    <property type="match status" value="1"/>
</dbReference>
<reference evidence="5 6" key="1">
    <citation type="submission" date="2020-05" db="EMBL/GenBank/DDBJ databases">
        <title>Vigna angularis (adzuki bean) Var. LongXiaoDou No. 4 denovo assembly.</title>
        <authorList>
            <person name="Xiang H."/>
        </authorList>
    </citation>
    <scope>NUCLEOTIDE SEQUENCE [LARGE SCALE GENOMIC DNA]</scope>
    <source>
        <tissue evidence="5">Leaf</tissue>
    </source>
</reference>
<evidence type="ECO:0000256" key="2">
    <source>
        <dbReference type="ARBA" id="ARBA00022679"/>
    </source>
</evidence>
<comment type="caution">
    <text evidence="5">The sequence shown here is derived from an EMBL/GenBank/DDBJ whole genome shotgun (WGS) entry which is preliminary data.</text>
</comment>
<sequence>MRYGGVSPCGFFCYLFGYGSNDVVVDGDCEVLEARLPQAPPSASTLSPNPNHLIIVISGPSSVCKDTLIARLREARRGLHLVVTTTSSPRCPTEVDDKDYLFVSKEEFLGMVEREELLQYALVLKVDIQGAAT</sequence>
<comment type="similarity">
    <text evidence="1">Belongs to the guanylate kinase family.</text>
</comment>
<dbReference type="Proteomes" id="UP000743370">
    <property type="component" value="Unassembled WGS sequence"/>
</dbReference>
<evidence type="ECO:0000313" key="5">
    <source>
        <dbReference type="EMBL" id="KAG2408764.1"/>
    </source>
</evidence>
<dbReference type="AlphaFoldDB" id="A0A8T0L9W1"/>
<dbReference type="Pfam" id="PF00625">
    <property type="entry name" value="Guanylate_kin"/>
    <property type="match status" value="1"/>
</dbReference>
<gene>
    <name evidence="5" type="ORF">HKW66_Vig0035860</name>
</gene>
<keyword evidence="2" id="KW-0808">Transferase</keyword>
<dbReference type="InterPro" id="IPR027417">
    <property type="entry name" value="P-loop_NTPase"/>
</dbReference>
<dbReference type="Gene3D" id="3.40.50.300">
    <property type="entry name" value="P-loop containing nucleotide triphosphate hydrolases"/>
    <property type="match status" value="1"/>
</dbReference>
<dbReference type="InterPro" id="IPR008144">
    <property type="entry name" value="Guanylate_kin-like_dom"/>
</dbReference>
<dbReference type="SUPFAM" id="SSF52540">
    <property type="entry name" value="P-loop containing nucleoside triphosphate hydrolases"/>
    <property type="match status" value="1"/>
</dbReference>
<proteinExistence type="inferred from homology"/>
<evidence type="ECO:0000313" key="6">
    <source>
        <dbReference type="Proteomes" id="UP000743370"/>
    </source>
</evidence>
<dbReference type="Gene3D" id="3.30.63.10">
    <property type="entry name" value="Guanylate Kinase phosphate binding domain"/>
    <property type="match status" value="1"/>
</dbReference>
<dbReference type="EMBL" id="JABFOF010000001">
    <property type="protein sequence ID" value="KAG2408764.1"/>
    <property type="molecule type" value="Genomic_DNA"/>
</dbReference>
<dbReference type="GO" id="GO:0004385">
    <property type="term" value="F:GMP kinase activity"/>
    <property type="evidence" value="ECO:0007669"/>
    <property type="project" value="TreeGrafter"/>
</dbReference>
<dbReference type="PANTHER" id="PTHR23117">
    <property type="entry name" value="GUANYLATE KINASE-RELATED"/>
    <property type="match status" value="1"/>
</dbReference>
<evidence type="ECO:0000256" key="3">
    <source>
        <dbReference type="ARBA" id="ARBA00022777"/>
    </source>
</evidence>
<feature type="domain" description="Guanylate kinase-like" evidence="4">
    <location>
        <begin position="52"/>
        <end position="133"/>
    </location>
</feature>
<organism evidence="5 6">
    <name type="scientific">Phaseolus angularis</name>
    <name type="common">Azuki bean</name>
    <name type="synonym">Vigna angularis</name>
    <dbReference type="NCBI Taxonomy" id="3914"/>
    <lineage>
        <taxon>Eukaryota</taxon>
        <taxon>Viridiplantae</taxon>
        <taxon>Streptophyta</taxon>
        <taxon>Embryophyta</taxon>
        <taxon>Tracheophyta</taxon>
        <taxon>Spermatophyta</taxon>
        <taxon>Magnoliopsida</taxon>
        <taxon>eudicotyledons</taxon>
        <taxon>Gunneridae</taxon>
        <taxon>Pentapetalae</taxon>
        <taxon>rosids</taxon>
        <taxon>fabids</taxon>
        <taxon>Fabales</taxon>
        <taxon>Fabaceae</taxon>
        <taxon>Papilionoideae</taxon>
        <taxon>50 kb inversion clade</taxon>
        <taxon>NPAAA clade</taxon>
        <taxon>indigoferoid/millettioid clade</taxon>
        <taxon>Phaseoleae</taxon>
        <taxon>Vigna</taxon>
    </lineage>
</organism>
<keyword evidence="3 5" id="KW-0418">Kinase</keyword>
<protein>
    <submittedName>
        <fullName evidence="5">Guanylate kinase</fullName>
    </submittedName>
</protein>
<dbReference type="PROSITE" id="PS50052">
    <property type="entry name" value="GUANYLATE_KINASE_2"/>
    <property type="match status" value="1"/>
</dbReference>
<evidence type="ECO:0000256" key="1">
    <source>
        <dbReference type="ARBA" id="ARBA00005790"/>
    </source>
</evidence>
<name>A0A8T0L9W1_PHAAN</name>
<dbReference type="InterPro" id="IPR008145">
    <property type="entry name" value="GK/Ca_channel_bsu"/>
</dbReference>
<accession>A0A8T0L9W1</accession>
<dbReference type="GO" id="GO:0005829">
    <property type="term" value="C:cytosol"/>
    <property type="evidence" value="ECO:0007669"/>
    <property type="project" value="TreeGrafter"/>
</dbReference>